<evidence type="ECO:0000256" key="7">
    <source>
        <dbReference type="ARBA" id="ARBA00023125"/>
    </source>
</evidence>
<keyword evidence="8" id="KW-0010">Activator</keyword>
<dbReference type="Pfam" id="PF00320">
    <property type="entry name" value="GATA"/>
    <property type="match status" value="1"/>
</dbReference>
<evidence type="ECO:0000256" key="9">
    <source>
        <dbReference type="ARBA" id="ARBA00023163"/>
    </source>
</evidence>
<dbReference type="AlphaFoldDB" id="A0AA41W0T0"/>
<evidence type="ECO:0000256" key="8">
    <source>
        <dbReference type="ARBA" id="ARBA00023159"/>
    </source>
</evidence>
<organism evidence="15 16">
    <name type="scientific">Papaver nudicaule</name>
    <name type="common">Iceland poppy</name>
    <dbReference type="NCBI Taxonomy" id="74823"/>
    <lineage>
        <taxon>Eukaryota</taxon>
        <taxon>Viridiplantae</taxon>
        <taxon>Streptophyta</taxon>
        <taxon>Embryophyta</taxon>
        <taxon>Tracheophyta</taxon>
        <taxon>Spermatophyta</taxon>
        <taxon>Magnoliopsida</taxon>
        <taxon>Ranunculales</taxon>
        <taxon>Papaveraceae</taxon>
        <taxon>Papaveroideae</taxon>
        <taxon>Papaver</taxon>
    </lineage>
</organism>
<dbReference type="InterPro" id="IPR013088">
    <property type="entry name" value="Znf_NHR/GATA"/>
</dbReference>
<feature type="region of interest" description="Disordered" evidence="13">
    <location>
        <begin position="210"/>
        <end position="264"/>
    </location>
</feature>
<reference evidence="15" key="1">
    <citation type="submission" date="2022-03" db="EMBL/GenBank/DDBJ databases">
        <title>A functionally conserved STORR gene fusion in Papaver species that diverged 16.8 million years ago.</title>
        <authorList>
            <person name="Catania T."/>
        </authorList>
    </citation>
    <scope>NUCLEOTIDE SEQUENCE</scope>
    <source>
        <strain evidence="15">S-191538</strain>
    </source>
</reference>
<dbReference type="FunFam" id="3.30.50.10:FF:000025">
    <property type="entry name" value="GATA transcription factor"/>
    <property type="match status" value="1"/>
</dbReference>
<keyword evidence="4 12" id="KW-0863">Zinc-finger</keyword>
<feature type="region of interest" description="Disordered" evidence="13">
    <location>
        <begin position="137"/>
        <end position="176"/>
    </location>
</feature>
<evidence type="ECO:0000313" key="16">
    <source>
        <dbReference type="Proteomes" id="UP001177140"/>
    </source>
</evidence>
<evidence type="ECO:0000256" key="2">
    <source>
        <dbReference type="ARBA" id="ARBA00005694"/>
    </source>
</evidence>
<dbReference type="InterPro" id="IPR051140">
    <property type="entry name" value="GATA_TF"/>
</dbReference>
<feature type="compositionally biased region" description="Polar residues" evidence="13">
    <location>
        <begin position="138"/>
        <end position="151"/>
    </location>
</feature>
<dbReference type="Gene3D" id="3.30.50.10">
    <property type="entry name" value="Erythroid Transcription Factor GATA-1, subunit A"/>
    <property type="match status" value="1"/>
</dbReference>
<keyword evidence="9" id="KW-0804">Transcription</keyword>
<keyword evidence="3" id="KW-0479">Metal-binding</keyword>
<dbReference type="EMBL" id="JAJJMA010334528">
    <property type="protein sequence ID" value="MCL7051052.1"/>
    <property type="molecule type" value="Genomic_DNA"/>
</dbReference>
<dbReference type="PANTHER" id="PTHR45658">
    <property type="entry name" value="GATA TRANSCRIPTION FACTOR"/>
    <property type="match status" value="1"/>
</dbReference>
<dbReference type="PROSITE" id="PS00344">
    <property type="entry name" value="GATA_ZN_FINGER_1"/>
    <property type="match status" value="1"/>
</dbReference>
<gene>
    <name evidence="15" type="ORF">MKW94_028629</name>
</gene>
<dbReference type="GO" id="GO:0043565">
    <property type="term" value="F:sequence-specific DNA binding"/>
    <property type="evidence" value="ECO:0007669"/>
    <property type="project" value="InterPro"/>
</dbReference>
<evidence type="ECO:0000256" key="3">
    <source>
        <dbReference type="ARBA" id="ARBA00022723"/>
    </source>
</evidence>
<keyword evidence="16" id="KW-1185">Reference proteome</keyword>
<evidence type="ECO:0000256" key="12">
    <source>
        <dbReference type="PROSITE-ProRule" id="PRU00094"/>
    </source>
</evidence>
<comment type="caution">
    <text evidence="15">The sequence shown here is derived from an EMBL/GenBank/DDBJ whole genome shotgun (WGS) entry which is preliminary data.</text>
</comment>
<protein>
    <recommendedName>
        <fullName evidence="14">GATA-type domain-containing protein</fullName>
    </recommendedName>
</protein>
<evidence type="ECO:0000256" key="4">
    <source>
        <dbReference type="ARBA" id="ARBA00022771"/>
    </source>
</evidence>
<dbReference type="PANTHER" id="PTHR45658:SF51">
    <property type="entry name" value="GATA TRANSCRIPTION FACTOR 8"/>
    <property type="match status" value="1"/>
</dbReference>
<evidence type="ECO:0000256" key="10">
    <source>
        <dbReference type="ARBA" id="ARBA00023242"/>
    </source>
</evidence>
<feature type="domain" description="GATA-type" evidence="14">
    <location>
        <begin position="264"/>
        <end position="296"/>
    </location>
</feature>
<keyword evidence="5" id="KW-0862">Zinc</keyword>
<dbReference type="CDD" id="cd00202">
    <property type="entry name" value="ZnF_GATA"/>
    <property type="match status" value="1"/>
</dbReference>
<dbReference type="SUPFAM" id="SSF57716">
    <property type="entry name" value="Glucocorticoid receptor-like (DNA-binding domain)"/>
    <property type="match status" value="1"/>
</dbReference>
<name>A0AA41W0T0_PAPNU</name>
<dbReference type="GO" id="GO:0030154">
    <property type="term" value="P:cell differentiation"/>
    <property type="evidence" value="ECO:0007669"/>
    <property type="project" value="TreeGrafter"/>
</dbReference>
<keyword evidence="7" id="KW-0238">DNA-binding</keyword>
<comment type="function">
    <text evidence="11">Transcriptional activator that specifically binds 5'-GATA-3' or 5'-GAT-3' motifs within gene promoters. May be involved in the regulation of some light-responsive genes.</text>
</comment>
<evidence type="ECO:0000259" key="14">
    <source>
        <dbReference type="PROSITE" id="PS50114"/>
    </source>
</evidence>
<sequence>MFIMAEQKYKIQSGILYKNIATNQNLHEVKKDDEKLIELIDEWGKGDIDGSGGLECNAFQDMFPPIPPPEFLVDMCKDMPNNSSGLSSELPVPDDDIAGLEWLPTFVENSLLAGGIPLDIDFPNNNKKDDSHRIRMSNPVSVLENGSSLSGRKTIPLSPDTVVPERAGSKRPRSTAAIFNQQPALNLVSPKSSLTIVQSLPVPNSYISSKSEHFAESHPPQTPKFNGKEQKKKMKKKLPPSLPSDSSDHDNLLQQHHQPGVPVKKCSHCEITDSGLWRAGPMGPRTLCNACGLRYRSGRLIPEYRPAASPTFVASIHSNSHRKILEMVKVKGTPDR</sequence>
<evidence type="ECO:0000313" key="15">
    <source>
        <dbReference type="EMBL" id="MCL7051052.1"/>
    </source>
</evidence>
<evidence type="ECO:0000256" key="5">
    <source>
        <dbReference type="ARBA" id="ARBA00022833"/>
    </source>
</evidence>
<dbReference type="GO" id="GO:0006355">
    <property type="term" value="P:regulation of DNA-templated transcription"/>
    <property type="evidence" value="ECO:0007669"/>
    <property type="project" value="InterPro"/>
</dbReference>
<evidence type="ECO:0000256" key="13">
    <source>
        <dbReference type="SAM" id="MobiDB-lite"/>
    </source>
</evidence>
<comment type="similarity">
    <text evidence="2">Belongs to the type IV zinc-finger family. Class A subfamily.</text>
</comment>
<dbReference type="GO" id="GO:0005634">
    <property type="term" value="C:nucleus"/>
    <property type="evidence" value="ECO:0007669"/>
    <property type="project" value="UniProtKB-SubCell"/>
</dbReference>
<dbReference type="SMART" id="SM00401">
    <property type="entry name" value="ZnF_GATA"/>
    <property type="match status" value="1"/>
</dbReference>
<accession>A0AA41W0T0</accession>
<dbReference type="Proteomes" id="UP001177140">
    <property type="component" value="Unassembled WGS sequence"/>
</dbReference>
<proteinExistence type="inferred from homology"/>
<keyword evidence="6" id="KW-0805">Transcription regulation</keyword>
<evidence type="ECO:0000256" key="11">
    <source>
        <dbReference type="ARBA" id="ARBA00055020"/>
    </source>
</evidence>
<dbReference type="PROSITE" id="PS50114">
    <property type="entry name" value="GATA_ZN_FINGER_2"/>
    <property type="match status" value="1"/>
</dbReference>
<evidence type="ECO:0000256" key="1">
    <source>
        <dbReference type="ARBA" id="ARBA00004123"/>
    </source>
</evidence>
<evidence type="ECO:0000256" key="6">
    <source>
        <dbReference type="ARBA" id="ARBA00023015"/>
    </source>
</evidence>
<comment type="subcellular location">
    <subcellularLocation>
        <location evidence="1">Nucleus</location>
    </subcellularLocation>
</comment>
<keyword evidence="10" id="KW-0539">Nucleus</keyword>
<dbReference type="InterPro" id="IPR000679">
    <property type="entry name" value="Znf_GATA"/>
</dbReference>
<dbReference type="GO" id="GO:0008270">
    <property type="term" value="F:zinc ion binding"/>
    <property type="evidence" value="ECO:0007669"/>
    <property type="project" value="UniProtKB-KW"/>
</dbReference>